<dbReference type="InterPro" id="IPR029053">
    <property type="entry name" value="Viral_coat"/>
</dbReference>
<evidence type="ECO:0000256" key="1">
    <source>
        <dbReference type="ARBA" id="ARBA00004328"/>
    </source>
</evidence>
<evidence type="ECO:0000256" key="3">
    <source>
        <dbReference type="ARBA" id="ARBA00022561"/>
    </source>
</evidence>
<evidence type="ECO:0000256" key="7">
    <source>
        <dbReference type="ARBA" id="ARBA00032595"/>
    </source>
</evidence>
<comment type="similarity">
    <text evidence="8">Belongs to the tymoviruses capsid protein family.</text>
</comment>
<reference evidence="10" key="1">
    <citation type="submission" date="2011-10" db="EMBL/GenBank/DDBJ databases">
        <title>New virus detected on Nasturtium officinale, watercress.</title>
        <authorList>
            <person name="Adams I.P."/>
            <person name="Harju V."/>
            <person name="Forde S."/>
            <person name="Bennett S."/>
            <person name="Glover R.H."/>
            <person name="Monger W."/>
            <person name="Boonham N."/>
            <person name="Fox A."/>
        </authorList>
    </citation>
    <scope>NUCLEOTIDE SEQUENCE</scope>
</reference>
<keyword evidence="4" id="KW-0946">Virion</keyword>
<proteinExistence type="inferred from homology"/>
<evidence type="ECO:0000256" key="5">
    <source>
        <dbReference type="ARBA" id="ARBA00023060"/>
    </source>
</evidence>
<dbReference type="Gene3D" id="2.60.120.20">
    <property type="match status" value="1"/>
</dbReference>
<name>G8IPQ5_9VIRU</name>
<feature type="domain" description="Tymovirus coat protein" evidence="9">
    <location>
        <begin position="21"/>
        <end position="188"/>
    </location>
</feature>
<dbReference type="SUPFAM" id="SSF88633">
    <property type="entry name" value="Positive stranded ssRNA viruses"/>
    <property type="match status" value="1"/>
</dbReference>
<keyword evidence="3 10" id="KW-0167">Capsid protein</keyword>
<dbReference type="EMBL" id="JN808774">
    <property type="protein sequence ID" value="AET35480.1"/>
    <property type="molecule type" value="Genomic_RNA"/>
</dbReference>
<dbReference type="GO" id="GO:0039617">
    <property type="term" value="C:T=3 icosahedral viral capsid"/>
    <property type="evidence" value="ECO:0007669"/>
    <property type="project" value="UniProtKB-KW"/>
</dbReference>
<accession>G8IPQ5</accession>
<evidence type="ECO:0000256" key="8">
    <source>
        <dbReference type="ARBA" id="ARBA00046323"/>
    </source>
</evidence>
<dbReference type="Pfam" id="PF00983">
    <property type="entry name" value="Tymo_coat"/>
    <property type="match status" value="1"/>
</dbReference>
<evidence type="ECO:0000256" key="2">
    <source>
        <dbReference type="ARBA" id="ARBA00018091"/>
    </source>
</evidence>
<organism evidence="10">
    <name type="scientific">Watercress white vein virus</name>
    <dbReference type="NCBI Taxonomy" id="1111988"/>
    <lineage>
        <taxon>Viruses</taxon>
        <taxon>Riboviria</taxon>
        <taxon>Orthornavirae</taxon>
        <taxon>Kitrinoviricota</taxon>
        <taxon>Alsuviricetes</taxon>
        <taxon>Tymovirales</taxon>
        <taxon>Tymoviridae</taxon>
        <taxon>Tymovirus</taxon>
    </lineage>
</organism>
<protein>
    <recommendedName>
        <fullName evidence="2">Capsid protein</fullName>
    </recommendedName>
    <alternativeName>
        <fullName evidence="6">Coat protein</fullName>
    </alternativeName>
    <alternativeName>
        <fullName evidence="7">Virion protein</fullName>
    </alternativeName>
</protein>
<feature type="non-terminal residue" evidence="10">
    <location>
        <position position="189"/>
    </location>
</feature>
<dbReference type="InterPro" id="IPR000574">
    <property type="entry name" value="Tymo_coat"/>
</dbReference>
<evidence type="ECO:0000313" key="10">
    <source>
        <dbReference type="EMBL" id="AET35480.1"/>
    </source>
</evidence>
<keyword evidence="5" id="KW-1142">T=3 icosahedral capsid protein</keyword>
<sequence>MDIDKELAPQDKTLTVSSVLPPSPGPRPPVIRQVFQSEILFAGTKDADASVTIANIDSVANLTSLYRHASLDSLWVTIHPTLQAPAFPTTVGICWVPANSPITSTQITKTFGGQIFCIGGSINTLQPLIIHCPLEMMNRRVKDSIQYLDSPKLIISVTAQPTAPAASTCIITVSGTISMHSPLITDTSS</sequence>
<dbReference type="GO" id="GO:0005198">
    <property type="term" value="F:structural molecule activity"/>
    <property type="evidence" value="ECO:0007669"/>
    <property type="project" value="InterPro"/>
</dbReference>
<comment type="subcellular location">
    <subcellularLocation>
        <location evidence="1">Virion</location>
    </subcellularLocation>
</comment>
<evidence type="ECO:0000256" key="6">
    <source>
        <dbReference type="ARBA" id="ARBA00031336"/>
    </source>
</evidence>
<evidence type="ECO:0000256" key="4">
    <source>
        <dbReference type="ARBA" id="ARBA00022844"/>
    </source>
</evidence>
<evidence type="ECO:0000259" key="9">
    <source>
        <dbReference type="Pfam" id="PF00983"/>
    </source>
</evidence>